<feature type="repeat" description="PPR" evidence="3">
    <location>
        <begin position="408"/>
        <end position="442"/>
    </location>
</feature>
<comment type="similarity">
    <text evidence="1">Belongs to the PPR family. P subfamily.</text>
</comment>
<dbReference type="AlphaFoldDB" id="S8CPX5"/>
<dbReference type="OrthoDB" id="185373at2759"/>
<feature type="non-terminal residue" evidence="4">
    <location>
        <position position="642"/>
    </location>
</feature>
<evidence type="ECO:0000256" key="2">
    <source>
        <dbReference type="ARBA" id="ARBA00022737"/>
    </source>
</evidence>
<feature type="repeat" description="PPR" evidence="3">
    <location>
        <begin position="192"/>
        <end position="226"/>
    </location>
</feature>
<dbReference type="Pfam" id="PF13041">
    <property type="entry name" value="PPR_2"/>
    <property type="match status" value="2"/>
</dbReference>
<organism evidence="4 5">
    <name type="scientific">Genlisea aurea</name>
    <dbReference type="NCBI Taxonomy" id="192259"/>
    <lineage>
        <taxon>Eukaryota</taxon>
        <taxon>Viridiplantae</taxon>
        <taxon>Streptophyta</taxon>
        <taxon>Embryophyta</taxon>
        <taxon>Tracheophyta</taxon>
        <taxon>Spermatophyta</taxon>
        <taxon>Magnoliopsida</taxon>
        <taxon>eudicotyledons</taxon>
        <taxon>Gunneridae</taxon>
        <taxon>Pentapetalae</taxon>
        <taxon>asterids</taxon>
        <taxon>lamiids</taxon>
        <taxon>Lamiales</taxon>
        <taxon>Lentibulariaceae</taxon>
        <taxon>Genlisea</taxon>
    </lineage>
</organism>
<feature type="repeat" description="PPR" evidence="3">
    <location>
        <begin position="303"/>
        <end position="337"/>
    </location>
</feature>
<dbReference type="Pfam" id="PF13812">
    <property type="entry name" value="PPR_3"/>
    <property type="match status" value="3"/>
</dbReference>
<feature type="repeat" description="PPR" evidence="3">
    <location>
        <begin position="338"/>
        <end position="372"/>
    </location>
</feature>
<feature type="non-terminal residue" evidence="4">
    <location>
        <position position="1"/>
    </location>
</feature>
<feature type="repeat" description="PPR" evidence="3">
    <location>
        <begin position="549"/>
        <end position="583"/>
    </location>
</feature>
<keyword evidence="5" id="KW-1185">Reference proteome</keyword>
<dbReference type="PANTHER" id="PTHR47936">
    <property type="entry name" value="PPR_LONG DOMAIN-CONTAINING PROTEIN"/>
    <property type="match status" value="1"/>
</dbReference>
<feature type="repeat" description="PPR" evidence="3">
    <location>
        <begin position="514"/>
        <end position="548"/>
    </location>
</feature>
<dbReference type="InterPro" id="IPR002885">
    <property type="entry name" value="PPR_rpt"/>
</dbReference>
<evidence type="ECO:0000256" key="3">
    <source>
        <dbReference type="PROSITE-ProRule" id="PRU00708"/>
    </source>
</evidence>
<dbReference type="NCBIfam" id="TIGR00756">
    <property type="entry name" value="PPR"/>
    <property type="match status" value="11"/>
</dbReference>
<dbReference type="EMBL" id="AUSU01002208">
    <property type="protein sequence ID" value="EPS69249.1"/>
    <property type="molecule type" value="Genomic_DNA"/>
</dbReference>
<feature type="repeat" description="PPR" evidence="3">
    <location>
        <begin position="584"/>
        <end position="622"/>
    </location>
</feature>
<protein>
    <recommendedName>
        <fullName evidence="6">Pentacotripeptide-repeat region of PRORP domain-containing protein</fullName>
    </recommendedName>
</protein>
<evidence type="ECO:0000313" key="5">
    <source>
        <dbReference type="Proteomes" id="UP000015453"/>
    </source>
</evidence>
<dbReference type="PROSITE" id="PS51375">
    <property type="entry name" value="PPR"/>
    <property type="match status" value="12"/>
</dbReference>
<reference evidence="4 5" key="1">
    <citation type="journal article" date="2013" name="BMC Genomics">
        <title>The miniature genome of a carnivorous plant Genlisea aurea contains a low number of genes and short non-coding sequences.</title>
        <authorList>
            <person name="Leushkin E.V."/>
            <person name="Sutormin R.A."/>
            <person name="Nabieva E.R."/>
            <person name="Penin A.A."/>
            <person name="Kondrashov A.S."/>
            <person name="Logacheva M.D."/>
        </authorList>
    </citation>
    <scope>NUCLEOTIDE SEQUENCE [LARGE SCALE GENOMIC DNA]</scope>
</reference>
<dbReference type="Gene3D" id="1.25.40.10">
    <property type="entry name" value="Tetratricopeptide repeat domain"/>
    <property type="match status" value="6"/>
</dbReference>
<evidence type="ECO:0000256" key="1">
    <source>
        <dbReference type="ARBA" id="ARBA00007626"/>
    </source>
</evidence>
<keyword evidence="2" id="KW-0677">Repeat</keyword>
<feature type="repeat" description="PPR" evidence="3">
    <location>
        <begin position="268"/>
        <end position="302"/>
    </location>
</feature>
<dbReference type="InterPro" id="IPR011990">
    <property type="entry name" value="TPR-like_helical_dom_sf"/>
</dbReference>
<feature type="repeat" description="PPR" evidence="3">
    <location>
        <begin position="118"/>
        <end position="152"/>
    </location>
</feature>
<dbReference type="Pfam" id="PF01535">
    <property type="entry name" value="PPR"/>
    <property type="match status" value="3"/>
</dbReference>
<evidence type="ECO:0000313" key="4">
    <source>
        <dbReference type="EMBL" id="EPS69249.1"/>
    </source>
</evidence>
<dbReference type="Proteomes" id="UP000015453">
    <property type="component" value="Unassembled WGS sequence"/>
</dbReference>
<sequence>GVADEELLPRYDFAPLLEFLSGYESSGEADDSPTSIDAAELRLAESYSAVPAPLWHSLLKNLCSSPSSLSTASSLVDWLRRHNICFSYELLYSVLIHALGKNEKLHEAILLSRRRRLTPVTYNALIGACARNGDLERALALMQTMRRDGHHSDFVNYSLVIQSSINSSGGPADGSLLEKLHAEMESDRVEMDAAVLNDFVSGFAKAGDADRALHFLATMQADGLTAKTGAIVSLMNELGDLGRVDEAEAIFFEEFNHGGGGGGGLKPRTKAYDALLKAYVKVGALRNAESVVSGMKSAGVSPDEQTYGLLMDAYGSAGRWDSARVVVEAMEADGMKPNTFPFVRMLSGCRDRGEWQKAFQILREMRSAGVNPDRPFYNVMIDTFGKCNRIGHMMAAFDRMKAEGIKPDLVTWNTIIDCHSKRGLHRRAEELFREMRERGRCSPCPVTYNIMIRSFGEQERWDDARDLLGEMRARGIAPDAVTYTTLVDSYGRSGRFYEAIDCLEEMKSSGLRPSAATYNALINAYAQRGLSEKAVNAFRVMRGEGLKPSILALNSLINAFGEDRRDAEAFAVLQYMKENELKPDTVTYTTLMKALIRAEKFDKESSLVPSVFEEMLASGVVPDRKAKDVLRSALKYMKSALK</sequence>
<gene>
    <name evidence="4" type="ORF">M569_05516</name>
</gene>
<dbReference type="Pfam" id="PF12854">
    <property type="entry name" value="PPR_1"/>
    <property type="match status" value="1"/>
</dbReference>
<name>S8CPX5_9LAMI</name>
<accession>S8CPX5</accession>
<feature type="repeat" description="PPR" evidence="3">
    <location>
        <begin position="479"/>
        <end position="513"/>
    </location>
</feature>
<evidence type="ECO:0008006" key="6">
    <source>
        <dbReference type="Google" id="ProtNLM"/>
    </source>
</evidence>
<feature type="repeat" description="PPR" evidence="3">
    <location>
        <begin position="373"/>
        <end position="407"/>
    </location>
</feature>
<feature type="repeat" description="PPR" evidence="3">
    <location>
        <begin position="444"/>
        <end position="478"/>
    </location>
</feature>
<dbReference type="FunFam" id="1.25.40.10:FF:001589">
    <property type="entry name" value="Pentatricopeptide repeat-containing protein, chloroplastic isoform A"/>
    <property type="match status" value="1"/>
</dbReference>
<dbReference type="PANTHER" id="PTHR47936:SF1">
    <property type="entry name" value="PENTATRICOPEPTIDE REPEAT-CONTAINING PROTEIN GUN1, CHLOROPLASTIC"/>
    <property type="match status" value="1"/>
</dbReference>
<proteinExistence type="inferred from homology"/>
<comment type="caution">
    <text evidence="4">The sequence shown here is derived from an EMBL/GenBank/DDBJ whole genome shotgun (WGS) entry which is preliminary data.</text>
</comment>